<dbReference type="GO" id="GO:0045892">
    <property type="term" value="P:negative regulation of DNA-templated transcription"/>
    <property type="evidence" value="ECO:0007669"/>
    <property type="project" value="TreeGrafter"/>
</dbReference>
<dbReference type="Gene3D" id="3.30.450.40">
    <property type="match status" value="1"/>
</dbReference>
<evidence type="ECO:0000256" key="1">
    <source>
        <dbReference type="ARBA" id="ARBA00022491"/>
    </source>
</evidence>
<evidence type="ECO:0000256" key="3">
    <source>
        <dbReference type="ARBA" id="ARBA00023016"/>
    </source>
</evidence>
<dbReference type="HAMAP" id="MF_00081">
    <property type="entry name" value="HrcA"/>
    <property type="match status" value="1"/>
</dbReference>
<accession>A0A6J6F8U9</accession>
<dbReference type="InterPro" id="IPR029016">
    <property type="entry name" value="GAF-like_dom_sf"/>
</dbReference>
<keyword evidence="4" id="KW-0804">Transcription</keyword>
<protein>
    <submittedName>
        <fullName evidence="6">Unannotated protein</fullName>
    </submittedName>
</protein>
<dbReference type="SUPFAM" id="SSF46785">
    <property type="entry name" value="Winged helix' DNA-binding domain"/>
    <property type="match status" value="1"/>
</dbReference>
<dbReference type="InterPro" id="IPR021153">
    <property type="entry name" value="HrcA_C"/>
</dbReference>
<gene>
    <name evidence="6" type="ORF">UFOPK1493_03352</name>
</gene>
<reference evidence="6" key="1">
    <citation type="submission" date="2020-05" db="EMBL/GenBank/DDBJ databases">
        <authorList>
            <person name="Chiriac C."/>
            <person name="Salcher M."/>
            <person name="Ghai R."/>
            <person name="Kavagutti S V."/>
        </authorList>
    </citation>
    <scope>NUCLEOTIDE SEQUENCE</scope>
</reference>
<dbReference type="InterPro" id="IPR036388">
    <property type="entry name" value="WH-like_DNA-bd_sf"/>
</dbReference>
<keyword evidence="2" id="KW-0805">Transcription regulation</keyword>
<dbReference type="InterPro" id="IPR023120">
    <property type="entry name" value="WHTH_transcript_rep_HrcA_IDD"/>
</dbReference>
<dbReference type="Pfam" id="PF01628">
    <property type="entry name" value="HrcA"/>
    <property type="match status" value="1"/>
</dbReference>
<evidence type="ECO:0000313" key="6">
    <source>
        <dbReference type="EMBL" id="CAB4585150.1"/>
    </source>
</evidence>
<evidence type="ECO:0000256" key="2">
    <source>
        <dbReference type="ARBA" id="ARBA00023015"/>
    </source>
</evidence>
<dbReference type="Gene3D" id="3.30.390.60">
    <property type="entry name" value="Heat-inducible transcription repressor hrca homolog, domain 3"/>
    <property type="match status" value="1"/>
</dbReference>
<keyword evidence="1" id="KW-0678">Repressor</keyword>
<organism evidence="6">
    <name type="scientific">freshwater metagenome</name>
    <dbReference type="NCBI Taxonomy" id="449393"/>
    <lineage>
        <taxon>unclassified sequences</taxon>
        <taxon>metagenomes</taxon>
        <taxon>ecological metagenomes</taxon>
    </lineage>
</organism>
<dbReference type="SUPFAM" id="SSF55781">
    <property type="entry name" value="GAF domain-like"/>
    <property type="match status" value="1"/>
</dbReference>
<proteinExistence type="inferred from homology"/>
<dbReference type="InterPro" id="IPR036390">
    <property type="entry name" value="WH_DNA-bd_sf"/>
</dbReference>
<dbReference type="PANTHER" id="PTHR34824">
    <property type="entry name" value="HEAT-INDUCIBLE TRANSCRIPTION REPRESSOR HRCA"/>
    <property type="match status" value="1"/>
</dbReference>
<evidence type="ECO:0000256" key="4">
    <source>
        <dbReference type="ARBA" id="ARBA00023163"/>
    </source>
</evidence>
<evidence type="ECO:0000259" key="5">
    <source>
        <dbReference type="Pfam" id="PF01628"/>
    </source>
</evidence>
<sequence>MLDERKTAILRAIVHEYIATAQPVGSTHIANAPGVGVSSATVRNEMAVLEQEGYLVQPHTSAGRIPTDKGYRLFVDTLTTPGQLDTSATQRVREFFDATHGRLEEMLHQTSHLLAQLTHHASLVVGPAHDRAVVRSVQVVGLSARVAVVVAVLSNGSVENETIDLPDDTSELRLAAVTSHLQRALIGRAVEAADLPSSGDAEVDSVCGIAQRALLGAGQREPVFVGGTAVVAQAFDAVDTVRTVLQTLEQQYVVVSLVRDVINRGLSVAIGAEHGVEPLAACSVVVAPVVVDGEHVGTVGVLGPTRMNYPQALATVEVVSERLGRHLGEGAG</sequence>
<dbReference type="AlphaFoldDB" id="A0A6J6F8U9"/>
<dbReference type="EMBL" id="CAEZSR010000181">
    <property type="protein sequence ID" value="CAB4585150.1"/>
    <property type="molecule type" value="Genomic_DNA"/>
</dbReference>
<dbReference type="GO" id="GO:0003677">
    <property type="term" value="F:DNA binding"/>
    <property type="evidence" value="ECO:0007669"/>
    <property type="project" value="InterPro"/>
</dbReference>
<keyword evidence="3" id="KW-0346">Stress response</keyword>
<dbReference type="PIRSF" id="PIRSF005485">
    <property type="entry name" value="HrcA"/>
    <property type="match status" value="1"/>
</dbReference>
<dbReference type="PANTHER" id="PTHR34824:SF1">
    <property type="entry name" value="HEAT-INDUCIBLE TRANSCRIPTION REPRESSOR HRCA"/>
    <property type="match status" value="1"/>
</dbReference>
<feature type="domain" description="Heat-inducible transcription repressor HrcA C-terminal" evidence="5">
    <location>
        <begin position="104"/>
        <end position="311"/>
    </location>
</feature>
<dbReference type="InterPro" id="IPR002571">
    <property type="entry name" value="HrcA"/>
</dbReference>
<name>A0A6J6F8U9_9ZZZZ</name>
<dbReference type="Gene3D" id="1.10.10.10">
    <property type="entry name" value="Winged helix-like DNA-binding domain superfamily/Winged helix DNA-binding domain"/>
    <property type="match status" value="1"/>
</dbReference>
<dbReference type="NCBIfam" id="TIGR00331">
    <property type="entry name" value="hrcA"/>
    <property type="match status" value="1"/>
</dbReference>